<dbReference type="CDD" id="cd14948">
    <property type="entry name" value="BACON"/>
    <property type="match status" value="1"/>
</dbReference>
<reference evidence="2 3" key="1">
    <citation type="submission" date="2023-12" db="EMBL/GenBank/DDBJ databases">
        <title>Genome sequencing and assembly of bacterial species from a model synthetic community.</title>
        <authorList>
            <person name="Hogle S.L."/>
        </authorList>
    </citation>
    <scope>NUCLEOTIDE SEQUENCE [LARGE SCALE GENOMIC DNA]</scope>
    <source>
        <strain evidence="2 3">HAMBI_3031</strain>
    </source>
</reference>
<dbReference type="RefSeq" id="WP_114790580.1">
    <property type="nucleotide sequence ID" value="NZ_CP139960.1"/>
</dbReference>
<keyword evidence="3" id="KW-1185">Reference proteome</keyword>
<dbReference type="InterPro" id="IPR013783">
    <property type="entry name" value="Ig-like_fold"/>
</dbReference>
<feature type="domain" description="BACON" evidence="1">
    <location>
        <begin position="60"/>
        <end position="111"/>
    </location>
</feature>
<dbReference type="InterPro" id="IPR024361">
    <property type="entry name" value="BACON"/>
</dbReference>
<dbReference type="Gene3D" id="2.60.40.10">
    <property type="entry name" value="Immunoglobulins"/>
    <property type="match status" value="1"/>
</dbReference>
<gene>
    <name evidence="2" type="ORF">U0035_19305</name>
</gene>
<dbReference type="EMBL" id="CP139960">
    <property type="protein sequence ID" value="WQD37818.1"/>
    <property type="molecule type" value="Genomic_DNA"/>
</dbReference>
<dbReference type="PROSITE" id="PS51257">
    <property type="entry name" value="PROKAR_LIPOPROTEIN"/>
    <property type="match status" value="1"/>
</dbReference>
<dbReference type="Pfam" id="PF13004">
    <property type="entry name" value="BACON"/>
    <property type="match status" value="1"/>
</dbReference>
<accession>A0ABZ0W3I1</accession>
<dbReference type="Proteomes" id="UP001325680">
    <property type="component" value="Chromosome"/>
</dbReference>
<evidence type="ECO:0000313" key="2">
    <source>
        <dbReference type="EMBL" id="WQD37818.1"/>
    </source>
</evidence>
<name>A0ABZ0W3I1_9BACT</name>
<sequence>MNRIILALVAGMLLVTGCQKEDTTFNTDLALDSRFIILNAPADTTKIVVYSDHNWTMENRDNAPWVIVQKGSGSGTAYAIVEVPANTDDYPRAATLVFKAAGKMDTLKLGQRGLITPKIAITATAVAPGVAGGTVSTGIDASLPLNKMNLGYSGDGNTWISDLEIIDNQLIFNVAPNSTAAARTTKIYLNYVDLLGTIARDSLSVNQAKP</sequence>
<protein>
    <submittedName>
        <fullName evidence="2">BACON domain-containing protein</fullName>
    </submittedName>
</protein>
<evidence type="ECO:0000259" key="1">
    <source>
        <dbReference type="Pfam" id="PF13004"/>
    </source>
</evidence>
<evidence type="ECO:0000313" key="3">
    <source>
        <dbReference type="Proteomes" id="UP001325680"/>
    </source>
</evidence>
<organism evidence="2 3">
    <name type="scientific">Niabella yanshanensis</name>
    <dbReference type="NCBI Taxonomy" id="577386"/>
    <lineage>
        <taxon>Bacteria</taxon>
        <taxon>Pseudomonadati</taxon>
        <taxon>Bacteroidota</taxon>
        <taxon>Chitinophagia</taxon>
        <taxon>Chitinophagales</taxon>
        <taxon>Chitinophagaceae</taxon>
        <taxon>Niabella</taxon>
    </lineage>
</organism>
<proteinExistence type="predicted"/>